<evidence type="ECO:0000313" key="4">
    <source>
        <dbReference type="EMBL" id="RQP25648.1"/>
    </source>
</evidence>
<dbReference type="InterPro" id="IPR050640">
    <property type="entry name" value="Bact_2-comp_sensor_kinase"/>
</dbReference>
<name>A0A3N7HTK2_9BURK</name>
<evidence type="ECO:0000259" key="3">
    <source>
        <dbReference type="Pfam" id="PF06580"/>
    </source>
</evidence>
<keyword evidence="5" id="KW-1185">Reference proteome</keyword>
<dbReference type="GO" id="GO:0016020">
    <property type="term" value="C:membrane"/>
    <property type="evidence" value="ECO:0007669"/>
    <property type="project" value="InterPro"/>
</dbReference>
<dbReference type="OrthoDB" id="2514702at2"/>
<feature type="domain" description="Histidine kinase/HSP90-like ATPase" evidence="2">
    <location>
        <begin position="276"/>
        <end position="369"/>
    </location>
</feature>
<keyword evidence="4" id="KW-0808">Transferase</keyword>
<keyword evidence="1" id="KW-0812">Transmembrane</keyword>
<reference evidence="4 5" key="2">
    <citation type="submission" date="2018-12" db="EMBL/GenBank/DDBJ databases">
        <title>Rhizobacter gummiphilus sp. nov., a rubber-degrading bacterium isolated from the soil of a botanical garden in Japan.</title>
        <authorList>
            <person name="Shunsuke S.S."/>
        </authorList>
    </citation>
    <scope>NUCLEOTIDE SEQUENCE [LARGE SCALE GENOMIC DNA]</scope>
    <source>
        <strain evidence="4 5">S-16</strain>
    </source>
</reference>
<evidence type="ECO:0000313" key="5">
    <source>
        <dbReference type="Proteomes" id="UP000267464"/>
    </source>
</evidence>
<keyword evidence="1" id="KW-1133">Transmembrane helix</keyword>
<gene>
    <name evidence="4" type="ORF">DZC73_00795</name>
</gene>
<evidence type="ECO:0000256" key="1">
    <source>
        <dbReference type="SAM" id="Phobius"/>
    </source>
</evidence>
<dbReference type="AlphaFoldDB" id="A0A3N7HTK2"/>
<sequence>MHINRQLLAASWRSYWSQDLVRAGPYWLQILWSVLIAMAVGLVFTLLGFVRYAKTVSDWLSVANWLVWYPRNLIISGTIIAIIHVLFEVGFAAFTRQRIRRFNRWQRTLFFSGIPAVGVYTGWPLGYALAGGQVGDFFTNTNSIVGSLLFSGLMTLLMAVYWSSRHRETQAQAMATEARLKLLQAQIEPHFLFNTLANVVSLMDYDTPRAKQMLESFIDYLRASLSQLRRDDSSLGAELDMAHAYLALLQTRMAERLRYRIEASDACRAARVPPLLLQPLVENAIQHGLEPKVDGGEVIIRAELDGKMLHMSVQDDGLGLEQAASRKSGGTGLAVNNIRERLQSRWGNEASLDIRSLEPGVLATLSIPFTTTPNHDHRPDR</sequence>
<proteinExistence type="predicted"/>
<dbReference type="GO" id="GO:0000155">
    <property type="term" value="F:phosphorelay sensor kinase activity"/>
    <property type="evidence" value="ECO:0007669"/>
    <property type="project" value="InterPro"/>
</dbReference>
<dbReference type="InterPro" id="IPR036890">
    <property type="entry name" value="HATPase_C_sf"/>
</dbReference>
<keyword evidence="4" id="KW-0418">Kinase</keyword>
<keyword evidence="1" id="KW-0472">Membrane</keyword>
<dbReference type="RefSeq" id="WP_124538301.1">
    <property type="nucleotide sequence ID" value="NZ_QUSW01000001.1"/>
</dbReference>
<reference evidence="4 5" key="1">
    <citation type="submission" date="2018-08" db="EMBL/GenBank/DDBJ databases">
        <authorList>
            <person name="Khan S.A."/>
            <person name="Jeon C.O."/>
            <person name="Chun B.H."/>
            <person name="Jeong S.E."/>
        </authorList>
    </citation>
    <scope>NUCLEOTIDE SEQUENCE [LARGE SCALE GENOMIC DNA]</scope>
    <source>
        <strain evidence="4 5">S-16</strain>
    </source>
</reference>
<dbReference type="Proteomes" id="UP000267464">
    <property type="component" value="Unassembled WGS sequence"/>
</dbReference>
<feature type="domain" description="Signal transduction histidine kinase internal region" evidence="3">
    <location>
        <begin position="178"/>
        <end position="257"/>
    </location>
</feature>
<dbReference type="Pfam" id="PF02518">
    <property type="entry name" value="HATPase_c"/>
    <property type="match status" value="1"/>
</dbReference>
<comment type="caution">
    <text evidence="4">The sequence shown here is derived from an EMBL/GenBank/DDBJ whole genome shotgun (WGS) entry which is preliminary data.</text>
</comment>
<feature type="transmembrane region" description="Helical" evidence="1">
    <location>
        <begin position="108"/>
        <end position="130"/>
    </location>
</feature>
<feature type="transmembrane region" description="Helical" evidence="1">
    <location>
        <begin position="73"/>
        <end position="96"/>
    </location>
</feature>
<dbReference type="InterPro" id="IPR010559">
    <property type="entry name" value="Sig_transdc_His_kin_internal"/>
</dbReference>
<feature type="transmembrane region" description="Helical" evidence="1">
    <location>
        <begin position="142"/>
        <end position="162"/>
    </location>
</feature>
<dbReference type="PANTHER" id="PTHR34220">
    <property type="entry name" value="SENSOR HISTIDINE KINASE YPDA"/>
    <property type="match status" value="1"/>
</dbReference>
<evidence type="ECO:0000259" key="2">
    <source>
        <dbReference type="Pfam" id="PF02518"/>
    </source>
</evidence>
<dbReference type="EMBL" id="QUSW01000001">
    <property type="protein sequence ID" value="RQP25648.1"/>
    <property type="molecule type" value="Genomic_DNA"/>
</dbReference>
<dbReference type="SUPFAM" id="SSF55874">
    <property type="entry name" value="ATPase domain of HSP90 chaperone/DNA topoisomerase II/histidine kinase"/>
    <property type="match status" value="1"/>
</dbReference>
<accession>A0A3N7HTK2</accession>
<protein>
    <submittedName>
        <fullName evidence="4">Sensor histidine kinase</fullName>
    </submittedName>
</protein>
<dbReference type="PANTHER" id="PTHR34220:SF9">
    <property type="entry name" value="SIGNAL TRANSDUCTION HISTIDINE KINASE INTERNAL REGION DOMAIN-CONTAINING PROTEIN"/>
    <property type="match status" value="1"/>
</dbReference>
<dbReference type="Gene3D" id="3.30.565.10">
    <property type="entry name" value="Histidine kinase-like ATPase, C-terminal domain"/>
    <property type="match status" value="1"/>
</dbReference>
<dbReference type="Pfam" id="PF06580">
    <property type="entry name" value="His_kinase"/>
    <property type="match status" value="1"/>
</dbReference>
<dbReference type="InterPro" id="IPR003594">
    <property type="entry name" value="HATPase_dom"/>
</dbReference>
<feature type="transmembrane region" description="Helical" evidence="1">
    <location>
        <begin position="30"/>
        <end position="53"/>
    </location>
</feature>
<organism evidence="4 5">
    <name type="scientific">Piscinibacter terrae</name>
    <dbReference type="NCBI Taxonomy" id="2496871"/>
    <lineage>
        <taxon>Bacteria</taxon>
        <taxon>Pseudomonadati</taxon>
        <taxon>Pseudomonadota</taxon>
        <taxon>Betaproteobacteria</taxon>
        <taxon>Burkholderiales</taxon>
        <taxon>Sphaerotilaceae</taxon>
        <taxon>Piscinibacter</taxon>
    </lineage>
</organism>